<dbReference type="Pfam" id="PF01368">
    <property type="entry name" value="DHH"/>
    <property type="match status" value="1"/>
</dbReference>
<dbReference type="Pfam" id="PF02272">
    <property type="entry name" value="DHHA1"/>
    <property type="match status" value="1"/>
</dbReference>
<dbReference type="PANTHER" id="PTHR47618:SF2">
    <property type="entry name" value="CYCLIC-DI-AMP PHOSPHODIESTERASE GDPP"/>
    <property type="match status" value="1"/>
</dbReference>
<keyword evidence="1" id="KW-1133">Transmembrane helix</keyword>
<dbReference type="SUPFAM" id="SSF64182">
    <property type="entry name" value="DHH phosphoesterases"/>
    <property type="match status" value="1"/>
</dbReference>
<dbReference type="KEGG" id="mbc:MYB_02170"/>
<dbReference type="Gene3D" id="3.90.1640.10">
    <property type="entry name" value="inorganic pyrophosphatase (n-terminal core)"/>
    <property type="match status" value="1"/>
</dbReference>
<feature type="domain" description="DDH" evidence="2">
    <location>
        <begin position="333"/>
        <end position="502"/>
    </location>
</feature>
<keyword evidence="1" id="KW-0472">Membrane</keyword>
<organism evidence="4 5">
    <name type="scientific">Mesomycoplasma bovoculi M165/69</name>
    <dbReference type="NCBI Taxonomy" id="743966"/>
    <lineage>
        <taxon>Bacteria</taxon>
        <taxon>Bacillati</taxon>
        <taxon>Mycoplasmatota</taxon>
        <taxon>Mycoplasmoidales</taxon>
        <taxon>Metamycoplasmataceae</taxon>
        <taxon>Mesomycoplasma</taxon>
    </lineage>
</organism>
<evidence type="ECO:0000313" key="4">
    <source>
        <dbReference type="EMBL" id="AHH45438.1"/>
    </source>
</evidence>
<feature type="transmembrane region" description="Helical" evidence="1">
    <location>
        <begin position="36"/>
        <end position="56"/>
    </location>
</feature>
<dbReference type="EMBL" id="CP007154">
    <property type="protein sequence ID" value="AHH45438.1"/>
    <property type="molecule type" value="Genomic_DNA"/>
</dbReference>
<evidence type="ECO:0000259" key="2">
    <source>
        <dbReference type="Pfam" id="PF01368"/>
    </source>
</evidence>
<dbReference type="Gene3D" id="3.10.310.30">
    <property type="match status" value="1"/>
</dbReference>
<dbReference type="AlphaFoldDB" id="W5V128"/>
<dbReference type="InterPro" id="IPR051319">
    <property type="entry name" value="Oligoribo/pAp-PDE_c-di-AMP_PDE"/>
</dbReference>
<evidence type="ECO:0000259" key="3">
    <source>
        <dbReference type="Pfam" id="PF02272"/>
    </source>
</evidence>
<dbReference type="InterPro" id="IPR014528">
    <property type="entry name" value="GdpP/PdeA"/>
</dbReference>
<sequence length="659" mass="75269">MKKILINFLPPIVFFILILVVLFVKIFQPDLQQPPFIALSVMFFVFFIASFSYSVYKIYKYITSNNVFYYEKYDSINNSNNLGVVILSSTYEVLSSSEYANNVFGENIVGRDIFSLFPQYKEIKSFPSEFKIQKENNHFLVNFNLGENWFSIRDITLLESVVNNNEKKALVIGEIEIDNLNSLNFQLDDQNSSKLKILTTQFLDEISKEYHFLYREFDSGKFLITMYYETFEQWQKNHFSVFRNEKLKLKNNQNLWLSIGFGFGSSNLDEIQRLANEALSFSKIRGGNQISIYEFGKKPFSYGSYGNGTGDTSLVSLKNVGRLLVNKLRDTENILLFGHINSDLDSFGAAYGLGYFLKQYAKKVFKKNINFFIQNKTFDSTTKRFLKINEPFWKKIFISEEQSSLILNDKSKRDSTLSILVDTSDFSRIENSFLLDMSKTQNLFIFDHHGITLNNKNQIDSANVYINTNASSTCEIITNLILLNINSQIQIEREVAQILLNGVYVDSAQFKKQTTSATFNSISALVRWGAKPLQTAEFLKISEEESSIIKEILSTVKPIKAGYFLAAIDKEVSLDLISIACEQILAIKGREAAFVVAKVPEKENYKMSARSLENINVQFISEQVGGGGNPTSAAAFSTTETFDEFVENIKLAILRVNKE</sequence>
<dbReference type="STRING" id="743966.MYB_02170"/>
<name>W5V128_9BACT</name>
<dbReference type="RefSeq" id="WP_022934675.1">
    <property type="nucleotide sequence ID" value="NZ_CP007154.1"/>
</dbReference>
<dbReference type="Proteomes" id="UP000019229">
    <property type="component" value="Chromosome"/>
</dbReference>
<evidence type="ECO:0000313" key="5">
    <source>
        <dbReference type="Proteomes" id="UP000019229"/>
    </source>
</evidence>
<dbReference type="Pfam" id="PF24898">
    <property type="entry name" value="GGDEF_GdpP"/>
    <property type="match status" value="1"/>
</dbReference>
<gene>
    <name evidence="4" type="ORF">MYB_02170</name>
</gene>
<feature type="domain" description="DHHA1" evidence="3">
    <location>
        <begin position="563"/>
        <end position="650"/>
    </location>
</feature>
<dbReference type="GO" id="GO:0003676">
    <property type="term" value="F:nucleic acid binding"/>
    <property type="evidence" value="ECO:0007669"/>
    <property type="project" value="InterPro"/>
</dbReference>
<reference evidence="4 5" key="1">
    <citation type="journal article" date="2014" name="Genome Announc.">
        <title>Complete Genome Sequence of Mycoplasma bovoculi Strain M165/69T (ATCC 29104).</title>
        <authorList>
            <person name="Calcutt M.J."/>
            <person name="Foecking M.F."/>
        </authorList>
    </citation>
    <scope>NUCLEOTIDE SEQUENCE [LARGE SCALE GENOMIC DNA]</scope>
    <source>
        <strain evidence="4">M165/69</strain>
    </source>
</reference>
<dbReference type="PANTHER" id="PTHR47618">
    <property type="entry name" value="BIFUNCTIONAL OLIGORIBONUCLEASE AND PAP PHOSPHATASE NRNA"/>
    <property type="match status" value="1"/>
</dbReference>
<proteinExistence type="predicted"/>
<dbReference type="eggNOG" id="COG3887">
    <property type="taxonomic scope" value="Bacteria"/>
</dbReference>
<dbReference type="InterPro" id="IPR001667">
    <property type="entry name" value="DDH_dom"/>
</dbReference>
<feature type="transmembrane region" description="Helical" evidence="1">
    <location>
        <begin position="6"/>
        <end position="24"/>
    </location>
</feature>
<dbReference type="OrthoDB" id="9759476at2"/>
<accession>W5V128</accession>
<dbReference type="HOGENOM" id="CLU_018278_0_0_14"/>
<dbReference type="InterPro" id="IPR038763">
    <property type="entry name" value="DHH_sf"/>
</dbReference>
<dbReference type="InterPro" id="IPR003156">
    <property type="entry name" value="DHHA1_dom"/>
</dbReference>
<keyword evidence="5" id="KW-1185">Reference proteome</keyword>
<evidence type="ECO:0000256" key="1">
    <source>
        <dbReference type="SAM" id="Phobius"/>
    </source>
</evidence>
<dbReference type="PATRIC" id="fig|743966.3.peg.437"/>
<dbReference type="PIRSF" id="PIRSF026583">
    <property type="entry name" value="YybT"/>
    <property type="match status" value="1"/>
</dbReference>
<protein>
    <submittedName>
        <fullName evidence="4">Uncharacterized protein</fullName>
    </submittedName>
</protein>
<keyword evidence="1" id="KW-0812">Transmembrane</keyword>